<accession>A0A177WYP5</accession>
<keyword evidence="2" id="KW-1133">Transmembrane helix</keyword>
<evidence type="ECO:0000256" key="1">
    <source>
        <dbReference type="SAM" id="MobiDB-lite"/>
    </source>
</evidence>
<evidence type="ECO:0000313" key="3">
    <source>
        <dbReference type="EMBL" id="OAJ45056.1"/>
    </source>
</evidence>
<evidence type="ECO:0000313" key="4">
    <source>
        <dbReference type="Proteomes" id="UP000077115"/>
    </source>
</evidence>
<feature type="transmembrane region" description="Helical" evidence="2">
    <location>
        <begin position="209"/>
        <end position="230"/>
    </location>
</feature>
<reference evidence="3 4" key="1">
    <citation type="submission" date="2006-10" db="EMBL/GenBank/DDBJ databases">
        <title>The Genome Sequence of Batrachochytrium dendrobatidis JEL423.</title>
        <authorList>
            <consortium name="The Broad Institute Genome Sequencing Platform"/>
            <person name="Birren B."/>
            <person name="Lander E."/>
            <person name="Galagan J."/>
            <person name="Cuomo C."/>
            <person name="Devon K."/>
            <person name="Jaffe D."/>
            <person name="Butler J."/>
            <person name="Alvarez P."/>
            <person name="Gnerre S."/>
            <person name="Grabherr M."/>
            <person name="Kleber M."/>
            <person name="Mauceli E."/>
            <person name="Brockman W."/>
            <person name="Young S."/>
            <person name="LaButti K."/>
            <person name="Sykes S."/>
            <person name="DeCaprio D."/>
            <person name="Crawford M."/>
            <person name="Koehrsen M."/>
            <person name="Engels R."/>
            <person name="Montgomery P."/>
            <person name="Pearson M."/>
            <person name="Howarth C."/>
            <person name="Larson L."/>
            <person name="White J."/>
            <person name="O'Leary S."/>
            <person name="Kodira C."/>
            <person name="Zeng Q."/>
            <person name="Yandava C."/>
            <person name="Alvarado L."/>
            <person name="Longcore J."/>
            <person name="James T."/>
        </authorList>
    </citation>
    <scope>NUCLEOTIDE SEQUENCE [LARGE SCALE GENOMIC DNA]</scope>
    <source>
        <strain evidence="3 4">JEL423</strain>
    </source>
</reference>
<protein>
    <recommendedName>
        <fullName evidence="5">Transmembrane protein</fullName>
    </recommendedName>
</protein>
<evidence type="ECO:0008006" key="5">
    <source>
        <dbReference type="Google" id="ProtNLM"/>
    </source>
</evidence>
<keyword evidence="2" id="KW-0472">Membrane</keyword>
<reference evidence="3 4" key="2">
    <citation type="submission" date="2016-05" db="EMBL/GenBank/DDBJ databases">
        <title>Lineage-specific infection strategies underlie the spectrum of fungal disease in amphibians.</title>
        <authorList>
            <person name="Cuomo C.A."/>
            <person name="Farrer R.A."/>
            <person name="James T."/>
            <person name="Longcore J."/>
            <person name="Birren B."/>
        </authorList>
    </citation>
    <scope>NUCLEOTIDE SEQUENCE [LARGE SCALE GENOMIC DNA]</scope>
    <source>
        <strain evidence="3 4">JEL423</strain>
    </source>
</reference>
<dbReference type="OrthoDB" id="2138520at2759"/>
<dbReference type="VEuPathDB" id="FungiDB:BDEG_28224"/>
<feature type="compositionally biased region" description="Basic residues" evidence="1">
    <location>
        <begin position="112"/>
        <end position="121"/>
    </location>
</feature>
<dbReference type="AlphaFoldDB" id="A0A177WYP5"/>
<feature type="transmembrane region" description="Helical" evidence="2">
    <location>
        <begin position="262"/>
        <end position="280"/>
    </location>
</feature>
<dbReference type="EMBL" id="DS022314">
    <property type="protein sequence ID" value="OAJ45056.1"/>
    <property type="molecule type" value="Genomic_DNA"/>
</dbReference>
<keyword evidence="2" id="KW-0812">Transmembrane</keyword>
<feature type="region of interest" description="Disordered" evidence="1">
    <location>
        <begin position="99"/>
        <end position="131"/>
    </location>
</feature>
<dbReference type="Proteomes" id="UP000077115">
    <property type="component" value="Unassembled WGS sequence"/>
</dbReference>
<feature type="compositionally biased region" description="Basic residues" evidence="1">
    <location>
        <begin position="315"/>
        <end position="328"/>
    </location>
</feature>
<proteinExistence type="predicted"/>
<organism evidence="3 4">
    <name type="scientific">Batrachochytrium dendrobatidis (strain JEL423)</name>
    <dbReference type="NCBI Taxonomy" id="403673"/>
    <lineage>
        <taxon>Eukaryota</taxon>
        <taxon>Fungi</taxon>
        <taxon>Fungi incertae sedis</taxon>
        <taxon>Chytridiomycota</taxon>
        <taxon>Chytridiomycota incertae sedis</taxon>
        <taxon>Chytridiomycetes</taxon>
        <taxon>Rhizophydiales</taxon>
        <taxon>Rhizophydiales incertae sedis</taxon>
        <taxon>Batrachochytrium</taxon>
    </lineage>
</organism>
<feature type="region of interest" description="Disordered" evidence="1">
    <location>
        <begin position="295"/>
        <end position="328"/>
    </location>
</feature>
<gene>
    <name evidence="3" type="ORF">BDEG_28224</name>
</gene>
<name>A0A177WYP5_BATDL</name>
<sequence>MSKIEYENTLVSTAVSNTEKLTADKAASIHTTQAFSSDKVIEMDAKANSECQLLDASNSQSDNPAAQVCDPSICVVSDIHATTPLPNMESASICEEFKDNLSESSSSDSTRFGRRRVRKRDGPHQPMCHSSKTIYQPPEMIVRRQPVRSPTRQFIHVPHHQPKLQTMLGHTGVAVTALLTAIRHDMLDLWMSTVALAKQQFEQEPSVKMFVYTAGALSAIPVGIFTLYAAVTLFVSLMTAALGVLLIGGSLVMIGLGVLIPIEGVVLIVATSVASVVWLIQGPRKVRPIAQNHRHAHQGKLLGRNDGRTSGHGGTVRRRLRNASARRS</sequence>
<dbReference type="Pfam" id="PF16015">
    <property type="entry name" value="Promethin"/>
    <property type="match status" value="1"/>
</dbReference>
<feature type="transmembrane region" description="Helical" evidence="2">
    <location>
        <begin position="237"/>
        <end position="256"/>
    </location>
</feature>
<evidence type="ECO:0000256" key="2">
    <source>
        <dbReference type="SAM" id="Phobius"/>
    </source>
</evidence>